<evidence type="ECO:0000313" key="12">
    <source>
        <dbReference type="Proteomes" id="UP001589627"/>
    </source>
</evidence>
<organism evidence="11 12">
    <name type="scientific">Actinoallomurus acaciae</name>
    <dbReference type="NCBI Taxonomy" id="502577"/>
    <lineage>
        <taxon>Bacteria</taxon>
        <taxon>Bacillati</taxon>
        <taxon>Actinomycetota</taxon>
        <taxon>Actinomycetes</taxon>
        <taxon>Streptosporangiales</taxon>
        <taxon>Thermomonosporaceae</taxon>
        <taxon>Actinoallomurus</taxon>
    </lineage>
</organism>
<sequence length="381" mass="39663">MNADRLAATWRGLGYLLGSLFTAVVALFALPVLIVPTMARAWASWHRRRAEGLLLSPRSGPVGAGTWRVLGWLCTGIVTGLAFGLVVVVCAGNAVATAVTVPLWWALPAGTRAGGFAAGVPLSGWGTALTLGTAQFLIFAALTYWLVPPLARLHARICVASLSPSAAERLAHRVETLTETRAGAMNAHGAELRRIERDLHDGTQARLVAIAMRLGAARESLGEDPRTVARLLREAHEGTEEAMAELRAVIRTIYPPILADRGLAGALAALGTRSAIGTRLDIGDLGPVPAAVEAVAYFTIAEALTNAAKHGRATRTTVRAARAGDRLSIEVADDGIGGADETRGTGIAGIRHRVLALDGTVHVHSPAGGPTTITVSLPCGS</sequence>
<keyword evidence="7" id="KW-0067">ATP-binding</keyword>
<evidence type="ECO:0000256" key="9">
    <source>
        <dbReference type="SAM" id="Phobius"/>
    </source>
</evidence>
<comment type="catalytic activity">
    <reaction evidence="1">
        <text>ATP + protein L-histidine = ADP + protein N-phospho-L-histidine.</text>
        <dbReference type="EC" id="2.7.13.3"/>
    </reaction>
</comment>
<proteinExistence type="predicted"/>
<dbReference type="SUPFAM" id="SSF55874">
    <property type="entry name" value="ATPase domain of HSP90 chaperone/DNA topoisomerase II/histidine kinase"/>
    <property type="match status" value="1"/>
</dbReference>
<dbReference type="InterPro" id="IPR036890">
    <property type="entry name" value="HATPase_C_sf"/>
</dbReference>
<feature type="transmembrane region" description="Helical" evidence="9">
    <location>
        <begin position="77"/>
        <end position="105"/>
    </location>
</feature>
<keyword evidence="8" id="KW-0902">Two-component regulatory system</keyword>
<feature type="domain" description="Histidine kinase/HSP90-like ATPase" evidence="10">
    <location>
        <begin position="291"/>
        <end position="381"/>
    </location>
</feature>
<dbReference type="InterPro" id="IPR003594">
    <property type="entry name" value="HATPase_dom"/>
</dbReference>
<dbReference type="GO" id="GO:0016301">
    <property type="term" value="F:kinase activity"/>
    <property type="evidence" value="ECO:0007669"/>
    <property type="project" value="UniProtKB-KW"/>
</dbReference>
<protein>
    <recommendedName>
        <fullName evidence="2">histidine kinase</fullName>
        <ecNumber evidence="2">2.7.13.3</ecNumber>
    </recommendedName>
</protein>
<feature type="transmembrane region" description="Helical" evidence="9">
    <location>
        <begin position="125"/>
        <end position="147"/>
    </location>
</feature>
<dbReference type="Proteomes" id="UP001589627">
    <property type="component" value="Unassembled WGS sequence"/>
</dbReference>
<keyword evidence="3" id="KW-0597">Phosphoprotein</keyword>
<keyword evidence="12" id="KW-1185">Reference proteome</keyword>
<gene>
    <name evidence="11" type="ORF">ACFFNX_47450</name>
</gene>
<dbReference type="Pfam" id="PF02518">
    <property type="entry name" value="HATPase_c"/>
    <property type="match status" value="1"/>
</dbReference>
<evidence type="ECO:0000256" key="7">
    <source>
        <dbReference type="ARBA" id="ARBA00022840"/>
    </source>
</evidence>
<evidence type="ECO:0000256" key="6">
    <source>
        <dbReference type="ARBA" id="ARBA00022777"/>
    </source>
</evidence>
<evidence type="ECO:0000256" key="5">
    <source>
        <dbReference type="ARBA" id="ARBA00022741"/>
    </source>
</evidence>
<keyword evidence="4" id="KW-0808">Transferase</keyword>
<dbReference type="PANTHER" id="PTHR24421:SF10">
    <property type="entry name" value="NITRATE_NITRITE SENSOR PROTEIN NARQ"/>
    <property type="match status" value="1"/>
</dbReference>
<comment type="caution">
    <text evidence="11">The sequence shown here is derived from an EMBL/GenBank/DDBJ whole genome shotgun (WGS) entry which is preliminary data.</text>
</comment>
<dbReference type="Gene3D" id="3.30.565.10">
    <property type="entry name" value="Histidine kinase-like ATPase, C-terminal domain"/>
    <property type="match status" value="1"/>
</dbReference>
<accession>A0ABV5YYR1</accession>
<dbReference type="CDD" id="cd16917">
    <property type="entry name" value="HATPase_UhpB-NarQ-NarX-like"/>
    <property type="match status" value="1"/>
</dbReference>
<feature type="transmembrane region" description="Helical" evidence="9">
    <location>
        <begin position="12"/>
        <end position="39"/>
    </location>
</feature>
<reference evidence="11 12" key="1">
    <citation type="submission" date="2024-09" db="EMBL/GenBank/DDBJ databases">
        <authorList>
            <person name="Sun Q."/>
            <person name="Mori K."/>
        </authorList>
    </citation>
    <scope>NUCLEOTIDE SEQUENCE [LARGE SCALE GENOMIC DNA]</scope>
    <source>
        <strain evidence="11 12">TBRC 0563</strain>
    </source>
</reference>
<keyword evidence="9" id="KW-1133">Transmembrane helix</keyword>
<keyword evidence="6 11" id="KW-0418">Kinase</keyword>
<name>A0ABV5YYR1_9ACTN</name>
<evidence type="ECO:0000259" key="10">
    <source>
        <dbReference type="SMART" id="SM00387"/>
    </source>
</evidence>
<evidence type="ECO:0000256" key="8">
    <source>
        <dbReference type="ARBA" id="ARBA00023012"/>
    </source>
</evidence>
<dbReference type="RefSeq" id="WP_378212995.1">
    <property type="nucleotide sequence ID" value="NZ_JBHLZP010000817.1"/>
</dbReference>
<keyword evidence="5" id="KW-0547">Nucleotide-binding</keyword>
<dbReference type="EMBL" id="JBHLZP010000817">
    <property type="protein sequence ID" value="MFB9839808.1"/>
    <property type="molecule type" value="Genomic_DNA"/>
</dbReference>
<dbReference type="Pfam" id="PF07730">
    <property type="entry name" value="HisKA_3"/>
    <property type="match status" value="1"/>
</dbReference>
<evidence type="ECO:0000256" key="1">
    <source>
        <dbReference type="ARBA" id="ARBA00000085"/>
    </source>
</evidence>
<keyword evidence="9" id="KW-0472">Membrane</keyword>
<evidence type="ECO:0000256" key="2">
    <source>
        <dbReference type="ARBA" id="ARBA00012438"/>
    </source>
</evidence>
<dbReference type="InterPro" id="IPR011712">
    <property type="entry name" value="Sig_transdc_His_kin_sub3_dim/P"/>
</dbReference>
<keyword evidence="9" id="KW-0812">Transmembrane</keyword>
<dbReference type="InterPro" id="IPR050482">
    <property type="entry name" value="Sensor_HK_TwoCompSys"/>
</dbReference>
<dbReference type="SMART" id="SM00387">
    <property type="entry name" value="HATPase_c"/>
    <property type="match status" value="1"/>
</dbReference>
<dbReference type="Gene3D" id="1.20.5.1930">
    <property type="match status" value="1"/>
</dbReference>
<evidence type="ECO:0000256" key="4">
    <source>
        <dbReference type="ARBA" id="ARBA00022679"/>
    </source>
</evidence>
<evidence type="ECO:0000256" key="3">
    <source>
        <dbReference type="ARBA" id="ARBA00022553"/>
    </source>
</evidence>
<evidence type="ECO:0000313" key="11">
    <source>
        <dbReference type="EMBL" id="MFB9839808.1"/>
    </source>
</evidence>
<dbReference type="EC" id="2.7.13.3" evidence="2"/>
<dbReference type="PANTHER" id="PTHR24421">
    <property type="entry name" value="NITRATE/NITRITE SENSOR PROTEIN NARX-RELATED"/>
    <property type="match status" value="1"/>
</dbReference>